<feature type="signal peptide" evidence="2">
    <location>
        <begin position="1"/>
        <end position="28"/>
    </location>
</feature>
<evidence type="ECO:0000313" key="3">
    <source>
        <dbReference type="EMBL" id="VVA21758.1"/>
    </source>
</evidence>
<keyword evidence="2" id="KW-0732">Signal</keyword>
<dbReference type="EMBL" id="CABIKO010000054">
    <property type="protein sequence ID" value="VVA21758.1"/>
    <property type="molecule type" value="Genomic_DNA"/>
</dbReference>
<dbReference type="GO" id="GO:0005975">
    <property type="term" value="P:carbohydrate metabolic process"/>
    <property type="evidence" value="ECO:0007669"/>
    <property type="project" value="InterPro"/>
</dbReference>
<dbReference type="InterPro" id="IPR001360">
    <property type="entry name" value="Glyco_hydro_1"/>
</dbReference>
<dbReference type="GO" id="GO:0004553">
    <property type="term" value="F:hydrolase activity, hydrolyzing O-glycosyl compounds"/>
    <property type="evidence" value="ECO:0007669"/>
    <property type="project" value="InterPro"/>
</dbReference>
<dbReference type="Pfam" id="PF00232">
    <property type="entry name" value="Glyco_hydro_1"/>
    <property type="match status" value="1"/>
</dbReference>
<proteinExistence type="inferred from homology"/>
<dbReference type="InParanoid" id="A0A5E4F7L6"/>
<dbReference type="SUPFAM" id="SSF51445">
    <property type="entry name" value="(Trans)glycosidases"/>
    <property type="match status" value="1"/>
</dbReference>
<dbReference type="Gramene" id="VVA21758">
    <property type="protein sequence ID" value="VVA21758"/>
    <property type="gene ID" value="Prudul26B014958"/>
</dbReference>
<sequence length="73" mass="8408">MDFSLPWSRILQGMCAVVLFACLTQGSAKEAGRGPSVWDYYVEKFPERIADHSNMFTALDSYKRYKVHCKRSL</sequence>
<name>A0A5E4F7L6_PRUDU</name>
<reference evidence="4" key="1">
    <citation type="journal article" date="2020" name="Plant J.">
        <title>Transposons played a major role in the diversification between the closely related almond and peach genomes: results from the almond genome sequence.</title>
        <authorList>
            <person name="Alioto T."/>
            <person name="Alexiou K.G."/>
            <person name="Bardil A."/>
            <person name="Barteri F."/>
            <person name="Castanera R."/>
            <person name="Cruz F."/>
            <person name="Dhingra A."/>
            <person name="Duval H."/>
            <person name="Fernandez I Marti A."/>
            <person name="Frias L."/>
            <person name="Galan B."/>
            <person name="Garcia J.L."/>
            <person name="Howad W."/>
            <person name="Gomez-Garrido J."/>
            <person name="Gut M."/>
            <person name="Julca I."/>
            <person name="Morata J."/>
            <person name="Puigdomenech P."/>
            <person name="Ribeca P."/>
            <person name="Rubio Cabetas M.J."/>
            <person name="Vlasova A."/>
            <person name="Wirthensohn M."/>
            <person name="Garcia-Mas J."/>
            <person name="Gabaldon T."/>
            <person name="Casacuberta J.M."/>
            <person name="Arus P."/>
        </authorList>
    </citation>
    <scope>NUCLEOTIDE SEQUENCE [LARGE SCALE GENOMIC DNA]</scope>
    <source>
        <strain evidence="4">cv. Texas</strain>
    </source>
</reference>
<dbReference type="Proteomes" id="UP000327085">
    <property type="component" value="Chromosome 5"/>
</dbReference>
<feature type="chain" id="PRO_5022970724" evidence="2">
    <location>
        <begin position="29"/>
        <end position="73"/>
    </location>
</feature>
<evidence type="ECO:0000256" key="2">
    <source>
        <dbReference type="SAM" id="SignalP"/>
    </source>
</evidence>
<evidence type="ECO:0000313" key="4">
    <source>
        <dbReference type="Proteomes" id="UP000327085"/>
    </source>
</evidence>
<dbReference type="Gene3D" id="3.20.20.80">
    <property type="entry name" value="Glycosidases"/>
    <property type="match status" value="1"/>
</dbReference>
<dbReference type="AlphaFoldDB" id="A0A5E4F7L6"/>
<gene>
    <name evidence="3" type="ORF">ALMOND_2B014958</name>
</gene>
<accession>A0A5E4F7L6</accession>
<evidence type="ECO:0000256" key="1">
    <source>
        <dbReference type="ARBA" id="ARBA00010838"/>
    </source>
</evidence>
<protein>
    <submittedName>
        <fullName evidence="3">PREDICTED: beta-glucosidase</fullName>
    </submittedName>
</protein>
<dbReference type="InterPro" id="IPR017853">
    <property type="entry name" value="GH"/>
</dbReference>
<comment type="similarity">
    <text evidence="1">Belongs to the glycosyl hydrolase 1 family.</text>
</comment>
<organism evidence="3 4">
    <name type="scientific">Prunus dulcis</name>
    <name type="common">Almond</name>
    <name type="synonym">Amygdalus dulcis</name>
    <dbReference type="NCBI Taxonomy" id="3755"/>
    <lineage>
        <taxon>Eukaryota</taxon>
        <taxon>Viridiplantae</taxon>
        <taxon>Streptophyta</taxon>
        <taxon>Embryophyta</taxon>
        <taxon>Tracheophyta</taxon>
        <taxon>Spermatophyta</taxon>
        <taxon>Magnoliopsida</taxon>
        <taxon>eudicotyledons</taxon>
        <taxon>Gunneridae</taxon>
        <taxon>Pentapetalae</taxon>
        <taxon>rosids</taxon>
        <taxon>fabids</taxon>
        <taxon>Rosales</taxon>
        <taxon>Rosaceae</taxon>
        <taxon>Amygdaloideae</taxon>
        <taxon>Amygdaleae</taxon>
        <taxon>Prunus</taxon>
    </lineage>
</organism>